<dbReference type="Gene3D" id="6.10.250.690">
    <property type="match status" value="1"/>
</dbReference>
<gene>
    <name evidence="10" type="ordered locus">Rru_A2225</name>
</gene>
<evidence type="ECO:0000256" key="2">
    <source>
        <dbReference type="ARBA" id="ARBA00023012"/>
    </source>
</evidence>
<dbReference type="eggNOG" id="COG0745">
    <property type="taxonomic scope" value="Bacteria"/>
</dbReference>
<keyword evidence="3" id="KW-0805">Transcription regulation</keyword>
<feature type="domain" description="Response regulatory" evidence="8">
    <location>
        <begin position="20"/>
        <end position="133"/>
    </location>
</feature>
<dbReference type="GO" id="GO:0006355">
    <property type="term" value="P:regulation of DNA-templated transcription"/>
    <property type="evidence" value="ECO:0007669"/>
    <property type="project" value="InterPro"/>
</dbReference>
<dbReference type="KEGG" id="rru:Rru_A2225"/>
<evidence type="ECO:0000256" key="5">
    <source>
        <dbReference type="ARBA" id="ARBA00023163"/>
    </source>
</evidence>
<dbReference type="SUPFAM" id="SSF52172">
    <property type="entry name" value="CheY-like"/>
    <property type="match status" value="1"/>
</dbReference>
<dbReference type="SUPFAM" id="SSF46894">
    <property type="entry name" value="C-terminal effector domain of the bipartite response regulators"/>
    <property type="match status" value="1"/>
</dbReference>
<keyword evidence="1 6" id="KW-0597">Phosphoprotein</keyword>
<dbReference type="PROSITE" id="PS50110">
    <property type="entry name" value="RESPONSE_REGULATORY"/>
    <property type="match status" value="1"/>
</dbReference>
<evidence type="ECO:0000313" key="11">
    <source>
        <dbReference type="Proteomes" id="UP000001929"/>
    </source>
</evidence>
<dbReference type="InterPro" id="IPR001867">
    <property type="entry name" value="OmpR/PhoB-type_DNA-bd"/>
</dbReference>
<accession>Q2RS70</accession>
<dbReference type="PANTHER" id="PTHR48111:SF4">
    <property type="entry name" value="DNA-BINDING DUAL TRANSCRIPTIONAL REGULATOR OMPR"/>
    <property type="match status" value="1"/>
</dbReference>
<dbReference type="InterPro" id="IPR036388">
    <property type="entry name" value="WH-like_DNA-bd_sf"/>
</dbReference>
<dbReference type="EMBL" id="CP000230">
    <property type="protein sequence ID" value="ABC23025.1"/>
    <property type="molecule type" value="Genomic_DNA"/>
</dbReference>
<dbReference type="Pfam" id="PF00072">
    <property type="entry name" value="Response_reg"/>
    <property type="match status" value="1"/>
</dbReference>
<dbReference type="Proteomes" id="UP000001929">
    <property type="component" value="Chromosome"/>
</dbReference>
<dbReference type="InterPro" id="IPR016032">
    <property type="entry name" value="Sig_transdc_resp-reg_C-effctor"/>
</dbReference>
<dbReference type="CDD" id="cd00383">
    <property type="entry name" value="trans_reg_C"/>
    <property type="match status" value="1"/>
</dbReference>
<dbReference type="Gene3D" id="3.40.50.2300">
    <property type="match status" value="1"/>
</dbReference>
<keyword evidence="4 7" id="KW-0238">DNA-binding</keyword>
<dbReference type="PhylomeDB" id="Q2RS70"/>
<evidence type="ECO:0000259" key="9">
    <source>
        <dbReference type="PROSITE" id="PS51755"/>
    </source>
</evidence>
<organism evidence="10 11">
    <name type="scientific">Rhodospirillum rubrum (strain ATCC 11170 / ATH 1.1.1 / DSM 467 / LMG 4362 / NCIMB 8255 / S1)</name>
    <dbReference type="NCBI Taxonomy" id="269796"/>
    <lineage>
        <taxon>Bacteria</taxon>
        <taxon>Pseudomonadati</taxon>
        <taxon>Pseudomonadota</taxon>
        <taxon>Alphaproteobacteria</taxon>
        <taxon>Rhodospirillales</taxon>
        <taxon>Rhodospirillaceae</taxon>
        <taxon>Rhodospirillum</taxon>
    </lineage>
</organism>
<dbReference type="PATRIC" id="fig|269796.9.peg.2322"/>
<evidence type="ECO:0000256" key="4">
    <source>
        <dbReference type="ARBA" id="ARBA00023125"/>
    </source>
</evidence>
<dbReference type="GO" id="GO:0000156">
    <property type="term" value="F:phosphorelay response regulator activity"/>
    <property type="evidence" value="ECO:0007669"/>
    <property type="project" value="TreeGrafter"/>
</dbReference>
<dbReference type="PANTHER" id="PTHR48111">
    <property type="entry name" value="REGULATOR OF RPOS"/>
    <property type="match status" value="1"/>
</dbReference>
<evidence type="ECO:0000259" key="8">
    <source>
        <dbReference type="PROSITE" id="PS50110"/>
    </source>
</evidence>
<dbReference type="InterPro" id="IPR039420">
    <property type="entry name" value="WalR-like"/>
</dbReference>
<dbReference type="GO" id="GO:0005829">
    <property type="term" value="C:cytosol"/>
    <property type="evidence" value="ECO:0007669"/>
    <property type="project" value="TreeGrafter"/>
</dbReference>
<feature type="modified residue" description="4-aspartylphosphate" evidence="6">
    <location>
        <position position="69"/>
    </location>
</feature>
<dbReference type="Pfam" id="PF00486">
    <property type="entry name" value="Trans_reg_C"/>
    <property type="match status" value="1"/>
</dbReference>
<feature type="domain" description="OmpR/PhoB-type" evidence="9">
    <location>
        <begin position="149"/>
        <end position="245"/>
    </location>
</feature>
<dbReference type="FunFam" id="3.40.50.2300:FF:000001">
    <property type="entry name" value="DNA-binding response regulator PhoB"/>
    <property type="match status" value="1"/>
</dbReference>
<feature type="DNA-binding region" description="OmpR/PhoB-type" evidence="7">
    <location>
        <begin position="149"/>
        <end position="245"/>
    </location>
</feature>
<proteinExistence type="predicted"/>
<reference evidence="10 11" key="1">
    <citation type="journal article" date="2011" name="Stand. Genomic Sci.">
        <title>Complete genome sequence of Rhodospirillum rubrum type strain (S1).</title>
        <authorList>
            <person name="Munk A.C."/>
            <person name="Copeland A."/>
            <person name="Lucas S."/>
            <person name="Lapidus A."/>
            <person name="Del Rio T.G."/>
            <person name="Barry K."/>
            <person name="Detter J.C."/>
            <person name="Hammon N."/>
            <person name="Israni S."/>
            <person name="Pitluck S."/>
            <person name="Brettin T."/>
            <person name="Bruce D."/>
            <person name="Han C."/>
            <person name="Tapia R."/>
            <person name="Gilna P."/>
            <person name="Schmutz J."/>
            <person name="Larimer F."/>
            <person name="Land M."/>
            <person name="Kyrpides N.C."/>
            <person name="Mavromatis K."/>
            <person name="Richardson P."/>
            <person name="Rohde M."/>
            <person name="Goker M."/>
            <person name="Klenk H.P."/>
            <person name="Zhang Y."/>
            <person name="Roberts G.P."/>
            <person name="Reslewic S."/>
            <person name="Schwartz D.C."/>
        </authorList>
    </citation>
    <scope>NUCLEOTIDE SEQUENCE [LARGE SCALE GENOMIC DNA]</scope>
    <source>
        <strain evidence="11">ATCC 11170 / ATH 1.1.1 / DSM 467 / LMG 4362 / NCIMB 8255 / S1</strain>
    </source>
</reference>
<dbReference type="GO" id="GO:0032993">
    <property type="term" value="C:protein-DNA complex"/>
    <property type="evidence" value="ECO:0007669"/>
    <property type="project" value="TreeGrafter"/>
</dbReference>
<dbReference type="STRING" id="269796.Rru_A2225"/>
<dbReference type="RefSeq" id="WP_011389880.1">
    <property type="nucleotide sequence ID" value="NC_007643.1"/>
</dbReference>
<dbReference type="InterPro" id="IPR001789">
    <property type="entry name" value="Sig_transdc_resp-reg_receiver"/>
</dbReference>
<evidence type="ECO:0000256" key="3">
    <source>
        <dbReference type="ARBA" id="ARBA00023015"/>
    </source>
</evidence>
<evidence type="ECO:0000256" key="6">
    <source>
        <dbReference type="PROSITE-ProRule" id="PRU00169"/>
    </source>
</evidence>
<dbReference type="SMART" id="SM00862">
    <property type="entry name" value="Trans_reg_C"/>
    <property type="match status" value="1"/>
</dbReference>
<keyword evidence="11" id="KW-1185">Reference proteome</keyword>
<evidence type="ECO:0000256" key="1">
    <source>
        <dbReference type="ARBA" id="ARBA00022553"/>
    </source>
</evidence>
<evidence type="ECO:0000313" key="10">
    <source>
        <dbReference type="EMBL" id="ABC23025.1"/>
    </source>
</evidence>
<dbReference type="HOGENOM" id="CLU_000445_30_4_5"/>
<dbReference type="InterPro" id="IPR011006">
    <property type="entry name" value="CheY-like_superfamily"/>
</dbReference>
<protein>
    <submittedName>
        <fullName evidence="10">Two component transcriptional regulator, winged helix family</fullName>
    </submittedName>
</protein>
<name>Q2RS70_RHORT</name>
<dbReference type="EnsemblBacteria" id="ABC23025">
    <property type="protein sequence ID" value="ABC23025"/>
    <property type="gene ID" value="Rru_A2225"/>
</dbReference>
<dbReference type="AlphaFoldDB" id="Q2RS70"/>
<evidence type="ECO:0000256" key="7">
    <source>
        <dbReference type="PROSITE-ProRule" id="PRU01091"/>
    </source>
</evidence>
<sequence>MSDPALPVAPVAPVTEEPPHILVVDDDTRILALLKRFLSERGFIVTAAADAAEARRQLAALRFDLLVVDVMMPGESGLELTRSIREDSDVPILILTAMDQPDDRVSGLESGADDYLAKPFDPRELVLRVNGILRRLRQAPDLPPAAPPEGPLPLGACVFDPHRQELLRGDEVVRLTTAETALLSTLAARAGEAISREDLAELTGVAGNPRAIDVQVTRLRKKIEADPRVPRHLQTVRGRGYMLRPG</sequence>
<dbReference type="PROSITE" id="PS51755">
    <property type="entry name" value="OMPR_PHOB"/>
    <property type="match status" value="1"/>
</dbReference>
<keyword evidence="2" id="KW-0902">Two-component regulatory system</keyword>
<dbReference type="SMART" id="SM00448">
    <property type="entry name" value="REC"/>
    <property type="match status" value="1"/>
</dbReference>
<keyword evidence="5" id="KW-0804">Transcription</keyword>
<dbReference type="GO" id="GO:0000976">
    <property type="term" value="F:transcription cis-regulatory region binding"/>
    <property type="evidence" value="ECO:0007669"/>
    <property type="project" value="TreeGrafter"/>
</dbReference>
<dbReference type="Gene3D" id="1.10.10.10">
    <property type="entry name" value="Winged helix-like DNA-binding domain superfamily/Winged helix DNA-binding domain"/>
    <property type="match status" value="1"/>
</dbReference>